<dbReference type="RefSeq" id="WP_090685801.1">
    <property type="nucleotide sequence ID" value="NZ_FNCJ01000007.1"/>
</dbReference>
<proteinExistence type="predicted"/>
<reference evidence="1 2" key="1">
    <citation type="submission" date="2016-10" db="EMBL/GenBank/DDBJ databases">
        <authorList>
            <person name="de Groot N.N."/>
        </authorList>
    </citation>
    <scope>NUCLEOTIDE SEQUENCE [LARGE SCALE GENOMIC DNA]</scope>
    <source>
        <strain evidence="1 2">LMG 2247</strain>
    </source>
</reference>
<dbReference type="AlphaFoldDB" id="A0A1G7ZSI6"/>
<dbReference type="EMBL" id="FNCJ01000007">
    <property type="protein sequence ID" value="SDH11638.1"/>
    <property type="molecule type" value="Genomic_DNA"/>
</dbReference>
<evidence type="ECO:0000313" key="2">
    <source>
        <dbReference type="Proteomes" id="UP000199706"/>
    </source>
</evidence>
<gene>
    <name evidence="1" type="ORF">SAMN05216466_107156</name>
</gene>
<organism evidence="1 2">
    <name type="scientific">Paraburkholderia phenazinium</name>
    <dbReference type="NCBI Taxonomy" id="60549"/>
    <lineage>
        <taxon>Bacteria</taxon>
        <taxon>Pseudomonadati</taxon>
        <taxon>Pseudomonadota</taxon>
        <taxon>Betaproteobacteria</taxon>
        <taxon>Burkholderiales</taxon>
        <taxon>Burkholderiaceae</taxon>
        <taxon>Paraburkholderia</taxon>
    </lineage>
</organism>
<protein>
    <submittedName>
        <fullName evidence="1">Uncharacterized protein</fullName>
    </submittedName>
</protein>
<dbReference type="OrthoDB" id="10017462at2"/>
<sequence length="82" mass="9368">MTNNEITAIWESIPGKFMVDFGYQQFAHRLLEAVEIRTSDIKPLAAELRWCLANAPGPRTEAALQWALDTLEEMEQTTEEQT</sequence>
<accession>A0A1G7ZSI6</accession>
<evidence type="ECO:0000313" key="1">
    <source>
        <dbReference type="EMBL" id="SDH11638.1"/>
    </source>
</evidence>
<name>A0A1G7ZSI6_9BURK</name>
<dbReference type="Proteomes" id="UP000199706">
    <property type="component" value="Unassembled WGS sequence"/>
</dbReference>